<evidence type="ECO:0000313" key="1">
    <source>
        <dbReference type="EMBL" id="MBB4981110.1"/>
    </source>
</evidence>
<dbReference type="Proteomes" id="UP000582643">
    <property type="component" value="Unassembled WGS sequence"/>
</dbReference>
<name>A0A7W7XAN0_9ACTN</name>
<comment type="caution">
    <text evidence="1">The sequence shown here is derived from an EMBL/GenBank/DDBJ whole genome shotgun (WGS) entry which is preliminary data.</text>
</comment>
<sequence length="33" mass="3477">MTTPTTAVLDATEITQAVQDLQHSVTLIAGRPP</sequence>
<protein>
    <submittedName>
        <fullName evidence="1">Uncharacterized protein</fullName>
    </submittedName>
</protein>
<reference evidence="1 2" key="1">
    <citation type="submission" date="2020-08" db="EMBL/GenBank/DDBJ databases">
        <title>Genomic Encyclopedia of Type Strains, Phase III (KMG-III): the genomes of soil and plant-associated and newly described type strains.</title>
        <authorList>
            <person name="Whitman W."/>
        </authorList>
    </citation>
    <scope>NUCLEOTIDE SEQUENCE [LARGE SCALE GENOMIC DNA]</scope>
    <source>
        <strain evidence="1 2">SFB5A</strain>
    </source>
</reference>
<keyword evidence="2" id="KW-1185">Reference proteome</keyword>
<organism evidence="1 2">
    <name type="scientific">Streptomyces nymphaeiformis</name>
    <dbReference type="NCBI Taxonomy" id="2663842"/>
    <lineage>
        <taxon>Bacteria</taxon>
        <taxon>Bacillati</taxon>
        <taxon>Actinomycetota</taxon>
        <taxon>Actinomycetes</taxon>
        <taxon>Kitasatosporales</taxon>
        <taxon>Streptomycetaceae</taxon>
        <taxon>Streptomyces</taxon>
    </lineage>
</organism>
<evidence type="ECO:0000313" key="2">
    <source>
        <dbReference type="Proteomes" id="UP000582643"/>
    </source>
</evidence>
<dbReference type="AlphaFoldDB" id="A0A7W7XAN0"/>
<accession>A0A7W7XAN0</accession>
<dbReference type="EMBL" id="JACHJY010000002">
    <property type="protein sequence ID" value="MBB4981110.1"/>
    <property type="molecule type" value="Genomic_DNA"/>
</dbReference>
<proteinExistence type="predicted"/>
<gene>
    <name evidence="1" type="ORF">GGE06_002018</name>
</gene>